<feature type="domain" description="4'-phosphopantetheinyl transferase" evidence="3">
    <location>
        <begin position="112"/>
        <end position="197"/>
    </location>
</feature>
<gene>
    <name evidence="4" type="ORF">BV133_1850</name>
</gene>
<dbReference type="PANTHER" id="PTHR12215:SF10">
    <property type="entry name" value="L-AMINOADIPATE-SEMIALDEHYDE DEHYDROGENASE-PHOSPHOPANTETHEINYL TRANSFERASE"/>
    <property type="match status" value="1"/>
</dbReference>
<dbReference type="InterPro" id="IPR008278">
    <property type="entry name" value="4-PPantetheinyl_Trfase_dom"/>
</dbReference>
<dbReference type="GO" id="GO:0000287">
    <property type="term" value="F:magnesium ion binding"/>
    <property type="evidence" value="ECO:0007669"/>
    <property type="project" value="InterPro"/>
</dbReference>
<dbReference type="InterPro" id="IPR037143">
    <property type="entry name" value="4-PPantetheinyl_Trfase_dom_sf"/>
</dbReference>
<dbReference type="AlphaFoldDB" id="A0A182D2M9"/>
<dbReference type="EMBL" id="AP014854">
    <property type="protein sequence ID" value="BAR99443.1"/>
    <property type="molecule type" value="Genomic_DNA"/>
</dbReference>
<accession>A0A182D2M9</accession>
<dbReference type="PATRIC" id="fig|1079.8.peg.1902"/>
<evidence type="ECO:0000259" key="3">
    <source>
        <dbReference type="Pfam" id="PF01648"/>
    </source>
</evidence>
<dbReference type="Pfam" id="PF01648">
    <property type="entry name" value="ACPS"/>
    <property type="match status" value="1"/>
</dbReference>
<dbReference type="Gene3D" id="3.90.470.20">
    <property type="entry name" value="4'-phosphopantetheinyl transferase domain"/>
    <property type="match status" value="2"/>
</dbReference>
<comment type="similarity">
    <text evidence="1">Belongs to the P-Pant transferase superfamily. Gsp/Sfp/HetI/AcpT family.</text>
</comment>
<evidence type="ECO:0000256" key="1">
    <source>
        <dbReference type="ARBA" id="ARBA00010990"/>
    </source>
</evidence>
<protein>
    <submittedName>
        <fullName evidence="4">4'-phosphopantetheinyl transferase</fullName>
    </submittedName>
</protein>
<organism evidence="4">
    <name type="scientific">Blastochloris viridis</name>
    <name type="common">Rhodopseudomonas viridis</name>
    <dbReference type="NCBI Taxonomy" id="1079"/>
    <lineage>
        <taxon>Bacteria</taxon>
        <taxon>Pseudomonadati</taxon>
        <taxon>Pseudomonadota</taxon>
        <taxon>Alphaproteobacteria</taxon>
        <taxon>Hyphomicrobiales</taxon>
        <taxon>Blastochloridaceae</taxon>
        <taxon>Blastochloris</taxon>
    </lineage>
</organism>
<evidence type="ECO:0000256" key="2">
    <source>
        <dbReference type="ARBA" id="ARBA00022679"/>
    </source>
</evidence>
<evidence type="ECO:0000313" key="4">
    <source>
        <dbReference type="EMBL" id="BAR99443.1"/>
    </source>
</evidence>
<proteinExistence type="inferred from homology"/>
<dbReference type="PANTHER" id="PTHR12215">
    <property type="entry name" value="PHOSPHOPANTETHEINE TRANSFERASE"/>
    <property type="match status" value="1"/>
</dbReference>
<dbReference type="GO" id="GO:0008897">
    <property type="term" value="F:holo-[acyl-carrier-protein] synthase activity"/>
    <property type="evidence" value="ECO:0007669"/>
    <property type="project" value="InterPro"/>
</dbReference>
<sequence length="227" mass="25265">MSEVTGDFPGDARVYLVHVGNFAPSHAEETVLSVGERRRADTFELAFVRKRFVWRRIILRTLIAARLGCRPHEVDLQSTPAGRPFVAGSDLDVSVSHSRDVALIAMIGGRKRIGVDVEALAPMPDQEQVAEIVLTPQELTEFRRFDVSCDVFYRIWTCKEACLKAIGTGFRLDPRAVEIRLADLAAPMVQRIPGSVRYTLTCFEPITGYIAALAVQLGEEHSEEIAR</sequence>
<dbReference type="InterPro" id="IPR050559">
    <property type="entry name" value="P-Pant_transferase_sf"/>
</dbReference>
<dbReference type="GO" id="GO:0005829">
    <property type="term" value="C:cytosol"/>
    <property type="evidence" value="ECO:0007669"/>
    <property type="project" value="TreeGrafter"/>
</dbReference>
<keyword evidence="2 4" id="KW-0808">Transferase</keyword>
<dbReference type="GO" id="GO:0019878">
    <property type="term" value="P:lysine biosynthetic process via aminoadipic acid"/>
    <property type="evidence" value="ECO:0007669"/>
    <property type="project" value="TreeGrafter"/>
</dbReference>
<name>A0A182D2M9_BLAVI</name>
<dbReference type="SUPFAM" id="SSF56214">
    <property type="entry name" value="4'-phosphopantetheinyl transferase"/>
    <property type="match status" value="2"/>
</dbReference>
<reference evidence="4" key="1">
    <citation type="journal article" date="2015" name="Genome Announc.">
        <title>Complete Genome Sequence of the Bacteriochlorophyll b-Producing Photosynthetic Bacterium Blastochloris viridis.</title>
        <authorList>
            <person name="Tsukatani Y."/>
            <person name="Hirose Y."/>
            <person name="Harada J."/>
            <person name="Misawa N."/>
            <person name="Mori K."/>
            <person name="Inoue K."/>
            <person name="Tamiaki H."/>
        </authorList>
    </citation>
    <scope>NUCLEOTIDE SEQUENCE [LARGE SCALE GENOMIC DNA]</scope>
    <source>
        <strain evidence="4">DSM 133</strain>
    </source>
</reference>